<evidence type="ECO:0000313" key="4">
    <source>
        <dbReference type="Proteomes" id="UP000290572"/>
    </source>
</evidence>
<dbReference type="AlphaFoldDB" id="A0A498NEN0"/>
<organism evidence="3 4">
    <name type="scientific">Labeo rohita</name>
    <name type="common">Indian major carp</name>
    <name type="synonym">Cyprinus rohita</name>
    <dbReference type="NCBI Taxonomy" id="84645"/>
    <lineage>
        <taxon>Eukaryota</taxon>
        <taxon>Metazoa</taxon>
        <taxon>Chordata</taxon>
        <taxon>Craniata</taxon>
        <taxon>Vertebrata</taxon>
        <taxon>Euteleostomi</taxon>
        <taxon>Actinopterygii</taxon>
        <taxon>Neopterygii</taxon>
        <taxon>Teleostei</taxon>
        <taxon>Ostariophysi</taxon>
        <taxon>Cypriniformes</taxon>
        <taxon>Cyprinidae</taxon>
        <taxon>Labeoninae</taxon>
        <taxon>Labeonini</taxon>
        <taxon>Labeo</taxon>
    </lineage>
</organism>
<feature type="region of interest" description="Disordered" evidence="1">
    <location>
        <begin position="79"/>
        <end position="99"/>
    </location>
</feature>
<keyword evidence="2" id="KW-0812">Transmembrane</keyword>
<feature type="transmembrane region" description="Helical" evidence="2">
    <location>
        <begin position="6"/>
        <end position="25"/>
    </location>
</feature>
<evidence type="ECO:0000256" key="1">
    <source>
        <dbReference type="SAM" id="MobiDB-lite"/>
    </source>
</evidence>
<comment type="caution">
    <text evidence="3">The sequence shown here is derived from an EMBL/GenBank/DDBJ whole genome shotgun (WGS) entry which is preliminary data.</text>
</comment>
<sequence length="99" mass="11129">MEDFSVVIVVFLVMSFTVIIIFWLCKCARKLQQTMLSRTPTQSHPQGTGQFLAPFSQAAYDGGQNMYPLQPLVQPALPTDYTSPQPPYNPAYMVSPKTR</sequence>
<dbReference type="EMBL" id="QBIY01011576">
    <property type="protein sequence ID" value="RXN30476.1"/>
    <property type="molecule type" value="Genomic_DNA"/>
</dbReference>
<accession>A0A498NEN0</accession>
<evidence type="ECO:0000313" key="3">
    <source>
        <dbReference type="EMBL" id="RXN30476.1"/>
    </source>
</evidence>
<protein>
    <submittedName>
        <fullName evidence="3">Shisa-5-like protein</fullName>
    </submittedName>
</protein>
<reference evidence="3 4" key="1">
    <citation type="submission" date="2018-03" db="EMBL/GenBank/DDBJ databases">
        <title>Draft genome sequence of Rohu Carp (Labeo rohita).</title>
        <authorList>
            <person name="Das P."/>
            <person name="Kushwaha B."/>
            <person name="Joshi C.G."/>
            <person name="Kumar D."/>
            <person name="Nagpure N.S."/>
            <person name="Sahoo L."/>
            <person name="Das S.P."/>
            <person name="Bit A."/>
            <person name="Patnaik S."/>
            <person name="Meher P.K."/>
            <person name="Jayasankar P."/>
            <person name="Koringa P.G."/>
            <person name="Patel N.V."/>
            <person name="Hinsu A.T."/>
            <person name="Kumar R."/>
            <person name="Pandey M."/>
            <person name="Agarwal S."/>
            <person name="Srivastava S."/>
            <person name="Singh M."/>
            <person name="Iquebal M.A."/>
            <person name="Jaiswal S."/>
            <person name="Angadi U.B."/>
            <person name="Kumar N."/>
            <person name="Raza M."/>
            <person name="Shah T.M."/>
            <person name="Rai A."/>
            <person name="Jena J.K."/>
        </authorList>
    </citation>
    <scope>NUCLEOTIDE SEQUENCE [LARGE SCALE GENOMIC DNA]</scope>
    <source>
        <strain evidence="3">DASCIFA01</strain>
        <tissue evidence="3">Testis</tissue>
    </source>
</reference>
<keyword evidence="2" id="KW-0472">Membrane</keyword>
<name>A0A498NEN0_LABRO</name>
<dbReference type="Proteomes" id="UP000290572">
    <property type="component" value="Unassembled WGS sequence"/>
</dbReference>
<keyword evidence="4" id="KW-1185">Reference proteome</keyword>
<evidence type="ECO:0000256" key="2">
    <source>
        <dbReference type="SAM" id="Phobius"/>
    </source>
</evidence>
<keyword evidence="2" id="KW-1133">Transmembrane helix</keyword>
<gene>
    <name evidence="3" type="ORF">ROHU_017755</name>
</gene>
<proteinExistence type="predicted"/>